<dbReference type="InterPro" id="IPR043148">
    <property type="entry name" value="TagF_C"/>
</dbReference>
<comment type="caution">
    <text evidence="8">The sequence shown here is derived from an EMBL/GenBank/DDBJ whole genome shotgun (WGS) entry which is preliminary data.</text>
</comment>
<keyword evidence="4" id="KW-0808">Transferase</keyword>
<dbReference type="Gene3D" id="3.40.50.11820">
    <property type="match status" value="1"/>
</dbReference>
<dbReference type="InterPro" id="IPR001296">
    <property type="entry name" value="Glyco_trans_1"/>
</dbReference>
<evidence type="ECO:0000256" key="6">
    <source>
        <dbReference type="ARBA" id="ARBA00023136"/>
    </source>
</evidence>
<evidence type="ECO:0000256" key="2">
    <source>
        <dbReference type="ARBA" id="ARBA00010488"/>
    </source>
</evidence>
<dbReference type="SUPFAM" id="SSF53756">
    <property type="entry name" value="UDP-Glycosyltransferase/glycogen phosphorylase"/>
    <property type="match status" value="2"/>
</dbReference>
<organism evidence="8 9">
    <name type="scientific">Mesobacillus maritimus</name>
    <dbReference type="NCBI Taxonomy" id="1643336"/>
    <lineage>
        <taxon>Bacteria</taxon>
        <taxon>Bacillati</taxon>
        <taxon>Bacillota</taxon>
        <taxon>Bacilli</taxon>
        <taxon>Bacillales</taxon>
        <taxon>Bacillaceae</taxon>
        <taxon>Mesobacillus</taxon>
    </lineage>
</organism>
<evidence type="ECO:0000256" key="3">
    <source>
        <dbReference type="ARBA" id="ARBA00022475"/>
    </source>
</evidence>
<comment type="subcellular location">
    <subcellularLocation>
        <location evidence="1">Cell membrane</location>
        <topology evidence="1">Peripheral membrane protein</topology>
    </subcellularLocation>
</comment>
<dbReference type="Pfam" id="PF04464">
    <property type="entry name" value="Glyphos_transf"/>
    <property type="match status" value="1"/>
</dbReference>
<comment type="similarity">
    <text evidence="2">Belongs to the CDP-glycerol glycerophosphotransferase family.</text>
</comment>
<reference evidence="8 9" key="1">
    <citation type="submission" date="2020-07" db="EMBL/GenBank/DDBJ databases">
        <title>Fungal Genomes of the International Space Station.</title>
        <authorList>
            <person name="Seuylemezian A."/>
            <person name="Singh N.K."/>
            <person name="Wood J."/>
            <person name="Venkateswaran K."/>
        </authorList>
    </citation>
    <scope>NUCLEOTIDE SEQUENCE [LARGE SCALE GENOMIC DNA]</scope>
    <source>
        <strain evidence="8 9">PL-B2</strain>
    </source>
</reference>
<dbReference type="InterPro" id="IPR043149">
    <property type="entry name" value="TagF_N"/>
</dbReference>
<evidence type="ECO:0000259" key="7">
    <source>
        <dbReference type="Pfam" id="PF00534"/>
    </source>
</evidence>
<gene>
    <name evidence="8" type="ORF">H0185_09860</name>
</gene>
<evidence type="ECO:0000256" key="5">
    <source>
        <dbReference type="ARBA" id="ARBA00022944"/>
    </source>
</evidence>
<keyword evidence="3" id="KW-1003">Cell membrane</keyword>
<proteinExistence type="inferred from homology"/>
<name>A0ABS7K4R8_9BACI</name>
<evidence type="ECO:0000313" key="9">
    <source>
        <dbReference type="Proteomes" id="UP000769780"/>
    </source>
</evidence>
<evidence type="ECO:0000256" key="1">
    <source>
        <dbReference type="ARBA" id="ARBA00004202"/>
    </source>
</evidence>
<feature type="domain" description="Glycosyl transferase family 1" evidence="7">
    <location>
        <begin position="665"/>
        <end position="804"/>
    </location>
</feature>
<sequence>MKNIKKYIKRKISFLKKPLDEYKRNKRFRIRAKYSGYINKYKVKSDIIFYESYHGQNFTGNVLAIFLKLREMEQYSGYTHVIVCNELNPFIERFSLEKNVVVVTVDDDKYLKYLAKAKYLINNTSFPYYFIKRDEQIYINTWHGTPLKTLGIDIKNAGITDHKNIQRNLLQTDILVSPNEFTYKKLLKSQDIFEVFPGKVADIGYPRVDLTLNNERSKVLERLGIPNHKKVVLYAPTWRGSLGNESDTSKKLLDDVIQLKGFLGSEYVVVLKAHFFAYKYFKENNLEEICIPNYFDTNILLAGVDILITDYSSIFFEFLPTDRTVIFYGEDIELYGEERGFYLNLDTLPGPLCYKINEVAECIKNEGDTRKQYNENYKRYKALYCYNDDGNSTLRFIEKVLKNDTNHKFISTSSNKEKVLFYCGAFYNNGITTSVLTLLDNIDFNKYEVVVIESPEGNNEKWNNIKKVNSNVHFIYRPGELNKTIFESYRHQWILNRGVSGKMMEVVVPKDLYNNEFKRIIGNVNFDYAINFGGYSDFWGLIFAFSGVKNKAIYLHADMAEEFNKKINGKYKHKKTLKVIFSIYKYYDKVVSVAESTHKTNKENLQKYVPNATEKMTYVNNLVNDKKVNVLKDSYEVIQYNNTKYLILDQSHRSNFIRVKGTINPDPKDVNFVTIGRLSPEKGHEKLIRAFSAAIKQIKNMKLYIAGEGPLKEFLQELIVELNIKDNVFLVGQVENPFALINRCDCFILSSNYEGQGLVLLETMIIGKPIIATDVTGVRSVLEGGYGKLVENSESALAKNILEFALVKGEQGKLDYPKFDYIQYNKQAMERFYNVVLNNATIKNT</sequence>
<keyword evidence="9" id="KW-1185">Reference proteome</keyword>
<keyword evidence="6" id="KW-0472">Membrane</keyword>
<dbReference type="CDD" id="cd03811">
    <property type="entry name" value="GT4_GT28_WabH-like"/>
    <property type="match status" value="1"/>
</dbReference>
<protein>
    <submittedName>
        <fullName evidence="8">CDP-glycerol glycerophosphotransferase family protein</fullName>
    </submittedName>
</protein>
<dbReference type="EMBL" id="JACWFH010000009">
    <property type="protein sequence ID" value="MBY0097115.1"/>
    <property type="molecule type" value="Genomic_DNA"/>
</dbReference>
<accession>A0ABS7K4R8</accession>
<dbReference type="Proteomes" id="UP000769780">
    <property type="component" value="Unassembled WGS sequence"/>
</dbReference>
<dbReference type="InterPro" id="IPR051612">
    <property type="entry name" value="Teichoic_Acid_Biosynth"/>
</dbReference>
<dbReference type="PANTHER" id="PTHR37316">
    <property type="entry name" value="TEICHOIC ACID GLYCEROL-PHOSPHATE PRIMASE"/>
    <property type="match status" value="1"/>
</dbReference>
<dbReference type="InterPro" id="IPR007554">
    <property type="entry name" value="Glycerophosphate_synth"/>
</dbReference>
<dbReference type="RefSeq" id="WP_221873325.1">
    <property type="nucleotide sequence ID" value="NZ_JACWFH010000009.1"/>
</dbReference>
<evidence type="ECO:0000256" key="4">
    <source>
        <dbReference type="ARBA" id="ARBA00022679"/>
    </source>
</evidence>
<dbReference type="Gene3D" id="3.40.50.12580">
    <property type="match status" value="1"/>
</dbReference>
<dbReference type="Gene3D" id="3.40.50.2000">
    <property type="entry name" value="Glycogen Phosphorylase B"/>
    <property type="match status" value="2"/>
</dbReference>
<dbReference type="PANTHER" id="PTHR37316:SF3">
    <property type="entry name" value="TEICHOIC ACID GLYCEROL-PHOSPHATE TRANSFERASE"/>
    <property type="match status" value="1"/>
</dbReference>
<evidence type="ECO:0000313" key="8">
    <source>
        <dbReference type="EMBL" id="MBY0097115.1"/>
    </source>
</evidence>
<dbReference type="Pfam" id="PF00534">
    <property type="entry name" value="Glycos_transf_1"/>
    <property type="match status" value="1"/>
</dbReference>
<keyword evidence="5" id="KW-0777">Teichoic acid biosynthesis</keyword>